<dbReference type="AlphaFoldDB" id="A0A375ADW6"/>
<dbReference type="GO" id="GO:0090313">
    <property type="term" value="P:regulation of protein targeting to membrane"/>
    <property type="evidence" value="ECO:0007669"/>
    <property type="project" value="TreeGrafter"/>
</dbReference>
<dbReference type="InterPro" id="IPR007844">
    <property type="entry name" value="AsmA"/>
</dbReference>
<reference evidence="2 3" key="1">
    <citation type="submission" date="2016-09" db="EMBL/GenBank/DDBJ databases">
        <authorList>
            <person name="Reverchon S."/>
            <person name="Nasser W."/>
            <person name="Leonard S."/>
            <person name="Brochier C."/>
            <person name="Duprey A."/>
        </authorList>
    </citation>
    <scope>NUCLEOTIDE SEQUENCE [LARGE SCALE GENOMIC DNA]</scope>
    <source>
        <strain evidence="2 3">174/2</strain>
    </source>
</reference>
<dbReference type="KEGG" id="daq:DAQ1742_02932"/>
<dbReference type="PANTHER" id="PTHR30441:SF4">
    <property type="entry name" value="PROTEIN ASMA"/>
    <property type="match status" value="1"/>
</dbReference>
<dbReference type="EMBL" id="LT615367">
    <property type="protein sequence ID" value="SLM63779.1"/>
    <property type="molecule type" value="Genomic_DNA"/>
</dbReference>
<keyword evidence="3" id="KW-1185">Reference proteome</keyword>
<dbReference type="NCBIfam" id="NF008091">
    <property type="entry name" value="PRK10833.1"/>
    <property type="match status" value="1"/>
</dbReference>
<accession>A0A375ADW6</accession>
<dbReference type="Proteomes" id="UP000294820">
    <property type="component" value="Chromosome 1"/>
</dbReference>
<keyword evidence="2" id="KW-0326">Glycosidase</keyword>
<feature type="domain" description="AsmA" evidence="1">
    <location>
        <begin position="276"/>
        <end position="501"/>
    </location>
</feature>
<gene>
    <name evidence="2" type="primary">asmA</name>
    <name evidence="2" type="ORF">DAQ1742_02932</name>
</gene>
<evidence type="ECO:0000259" key="1">
    <source>
        <dbReference type="Pfam" id="PF05170"/>
    </source>
</evidence>
<evidence type="ECO:0000313" key="2">
    <source>
        <dbReference type="EMBL" id="SLM63779.1"/>
    </source>
</evidence>
<sequence>MRRLFTTLVILLVVLAAGMSALVLLINPNDFRAYMVRQVEARTGYKLNLDGELRWHVWPQLSILSDSLSLSAPGATLPVVSAENMRLDVKLWPLLSHRLEVRQVMLKGAVIRLTPESEARVVGPVPIAPAKSTLPEPESAWRFDINRLDVTDSLLVFQRGNAPALNVRDIQFRMERDDARQVTVSLSSRFNRDQRDLQFSLHALLDMQNYPQQIAANVDNVSYQLQGAGLPAEGISGKGTLQGHYQRQPEKVTVSQFALSANNSQLGGALSATFDTSPDYVLSLTSERLDLDALLGWAHPSQRTANGEKPLVMPPVFSQQPTSASYQGMRDSVAQVSVMAKSLIYQGITVNQFALQGRNQHGKMAISTLRGQVGSGSFSLPGSLSLDASPAIMLQPTLTSMEMSTLLPLLGCLPIEGKVSLKGQLQGDELSRAALLSQWRGNAEVTFSPLRLPGLNIQQLLQQAVARSTNNLSMPDNFARYTDIQQMSADATLDTGNLTLASLSGYSEVLALEGDGHFDLPAQRCDIHVDVRLNQRGKQDNLIQQLLQDNAIPFRLYGQFDNLNYQFPIDQLLRKRLQDEVKKRLNDWSEKINPALKPE</sequence>
<dbReference type="GO" id="GO:0016798">
    <property type="term" value="F:hydrolase activity, acting on glycosyl bonds"/>
    <property type="evidence" value="ECO:0007669"/>
    <property type="project" value="UniProtKB-KW"/>
</dbReference>
<organism evidence="2 3">
    <name type="scientific">Dickeya aquatica</name>
    <dbReference type="NCBI Taxonomy" id="1401087"/>
    <lineage>
        <taxon>Bacteria</taxon>
        <taxon>Pseudomonadati</taxon>
        <taxon>Pseudomonadota</taxon>
        <taxon>Gammaproteobacteria</taxon>
        <taxon>Enterobacterales</taxon>
        <taxon>Pectobacteriaceae</taxon>
        <taxon>Dickeya</taxon>
    </lineage>
</organism>
<dbReference type="EC" id="3.2.2.-" evidence="2"/>
<dbReference type="GO" id="GO:0005886">
    <property type="term" value="C:plasma membrane"/>
    <property type="evidence" value="ECO:0007669"/>
    <property type="project" value="TreeGrafter"/>
</dbReference>
<feature type="domain" description="AsmA" evidence="1">
    <location>
        <begin position="5"/>
        <end position="175"/>
    </location>
</feature>
<evidence type="ECO:0000313" key="3">
    <source>
        <dbReference type="Proteomes" id="UP000294820"/>
    </source>
</evidence>
<keyword evidence="2" id="KW-0378">Hydrolase</keyword>
<dbReference type="PANTHER" id="PTHR30441">
    <property type="entry name" value="DUF748 DOMAIN-CONTAINING PROTEIN"/>
    <property type="match status" value="1"/>
</dbReference>
<dbReference type="Pfam" id="PF05170">
    <property type="entry name" value="AsmA"/>
    <property type="match status" value="2"/>
</dbReference>
<dbReference type="InterPro" id="IPR052894">
    <property type="entry name" value="AsmA-related"/>
</dbReference>
<protein>
    <submittedName>
        <fullName evidence="2">A/G-specific adenine glycosylase</fullName>
        <ecNumber evidence="2">3.2.2.-</ecNumber>
    </submittedName>
</protein>
<dbReference type="RefSeq" id="WP_180706144.1">
    <property type="nucleotide sequence ID" value="NZ_LT615367.1"/>
</dbReference>
<proteinExistence type="predicted"/>
<name>A0A375ADW6_9GAMM</name>